<protein>
    <recommendedName>
        <fullName evidence="3">Alpha/beta hydrolase</fullName>
    </recommendedName>
</protein>
<comment type="caution">
    <text evidence="1">The sequence shown here is derived from an EMBL/GenBank/DDBJ whole genome shotgun (WGS) entry which is preliminary data.</text>
</comment>
<dbReference type="Pfam" id="PF05990">
    <property type="entry name" value="DUF900"/>
    <property type="match status" value="1"/>
</dbReference>
<keyword evidence="2" id="KW-1185">Reference proteome</keyword>
<evidence type="ECO:0008006" key="3">
    <source>
        <dbReference type="Google" id="ProtNLM"/>
    </source>
</evidence>
<evidence type="ECO:0000313" key="2">
    <source>
        <dbReference type="Proteomes" id="UP000034196"/>
    </source>
</evidence>
<dbReference type="InterPro" id="IPR010297">
    <property type="entry name" value="DUF900_hydrolase"/>
</dbReference>
<gene>
    <name evidence="1" type="ORF">WN71_035445</name>
</gene>
<dbReference type="InterPro" id="IPR029058">
    <property type="entry name" value="AB_hydrolase_fold"/>
</dbReference>
<dbReference type="Gene3D" id="3.40.50.1820">
    <property type="entry name" value="alpha/beta hydrolase"/>
    <property type="match status" value="1"/>
</dbReference>
<dbReference type="Proteomes" id="UP000034196">
    <property type="component" value="Unassembled WGS sequence"/>
</dbReference>
<dbReference type="AlphaFoldDB" id="A0A1J4NNQ2"/>
<name>A0A1J4NNQ2_9ACTN</name>
<dbReference type="STRING" id="1428628.WN71_035445"/>
<dbReference type="SUPFAM" id="SSF53474">
    <property type="entry name" value="alpha/beta-Hydrolases"/>
    <property type="match status" value="1"/>
</dbReference>
<proteinExistence type="predicted"/>
<sequence>MRFRPDPAKDVVLGATDRADADDFARRVRTQLDHGTDRKALVFVHGYNVTFADAARQAAQIAYDLNFTGVILLYSWASKGALLDYPADGEAVRRAVPFFRTFLRTLLTGTGVHEVHVIAHSMGNRLLTDALAGLDTSSLPTGSGRLGHVVFAAPDVDRDVFSQLLPAILGQSRTATLYVSDKDRALSAARRLADFPRAGQGGTGVIVVPGLDTVDVTELGADLLGHSYVANHASVLADLQGLFRHGRRPDERFGLSRSPHPAGHYWSFSPQN</sequence>
<dbReference type="PANTHER" id="PTHR36513:SF1">
    <property type="entry name" value="TRANSMEMBRANE PROTEIN"/>
    <property type="match status" value="1"/>
</dbReference>
<dbReference type="EMBL" id="LAVA02000112">
    <property type="protein sequence ID" value="OIJ63220.1"/>
    <property type="molecule type" value="Genomic_DNA"/>
</dbReference>
<evidence type="ECO:0000313" key="1">
    <source>
        <dbReference type="EMBL" id="OIJ63220.1"/>
    </source>
</evidence>
<dbReference type="PANTHER" id="PTHR36513">
    <property type="entry name" value="ABC TRANSMEMBRANE TYPE-1 DOMAIN-CONTAINING PROTEIN"/>
    <property type="match status" value="1"/>
</dbReference>
<accession>A0A1J4NNQ2</accession>
<reference evidence="1" key="1">
    <citation type="submission" date="2016-10" db="EMBL/GenBank/DDBJ databases">
        <title>Genome sequence of Streptomyces mangrovisoli MUSC 149.</title>
        <authorList>
            <person name="Lee L.-H."/>
            <person name="Ser H.-L."/>
        </authorList>
    </citation>
    <scope>NUCLEOTIDE SEQUENCE [LARGE SCALE GENOMIC DNA]</scope>
    <source>
        <strain evidence="1">MUSC 149</strain>
    </source>
</reference>
<organism evidence="1 2">
    <name type="scientific">Streptomyces mangrovisoli</name>
    <dbReference type="NCBI Taxonomy" id="1428628"/>
    <lineage>
        <taxon>Bacteria</taxon>
        <taxon>Bacillati</taxon>
        <taxon>Actinomycetota</taxon>
        <taxon>Actinomycetes</taxon>
        <taxon>Kitasatosporales</taxon>
        <taxon>Streptomycetaceae</taxon>
        <taxon>Streptomyces</taxon>
    </lineage>
</organism>